<dbReference type="RefSeq" id="WP_345147724.1">
    <property type="nucleotide sequence ID" value="NZ_BAABEO010000001.1"/>
</dbReference>
<evidence type="ECO:0000313" key="2">
    <source>
        <dbReference type="Proteomes" id="UP001500752"/>
    </source>
</evidence>
<proteinExistence type="predicted"/>
<gene>
    <name evidence="1" type="ORF">GCM10023081_01450</name>
</gene>
<evidence type="ECO:0000313" key="1">
    <source>
        <dbReference type="EMBL" id="GAA3666324.1"/>
    </source>
</evidence>
<dbReference type="Proteomes" id="UP001500752">
    <property type="component" value="Unassembled WGS sequence"/>
</dbReference>
<comment type="caution">
    <text evidence="1">The sequence shown here is derived from an EMBL/GenBank/DDBJ whole genome shotgun (WGS) entry which is preliminary data.</text>
</comment>
<sequence length="183" mass="20787">MDTRHIPPASIAARWNASDQAVDLVIDGRAVIDIVDPQKQWGVSPFARRFRRAAARGWLSRYRGVFDGRDERLLEGELEIAVCGACGDRGCGNLAVYVDMDADTVVWRQPHWAGDDEEDDEEPGPDDPESLLPQVLVFGRAEYDAALADAERFINRPGWRRETPEAAIWPNWLRNRFTRLWAK</sequence>
<protein>
    <submittedName>
        <fullName evidence="1">Uncharacterized protein</fullName>
    </submittedName>
</protein>
<dbReference type="EMBL" id="BAABEO010000001">
    <property type="protein sequence ID" value="GAA3666324.1"/>
    <property type="molecule type" value="Genomic_DNA"/>
</dbReference>
<reference evidence="2" key="1">
    <citation type="journal article" date="2019" name="Int. J. Syst. Evol. Microbiol.">
        <title>The Global Catalogue of Microorganisms (GCM) 10K type strain sequencing project: providing services to taxonomists for standard genome sequencing and annotation.</title>
        <authorList>
            <consortium name="The Broad Institute Genomics Platform"/>
            <consortium name="The Broad Institute Genome Sequencing Center for Infectious Disease"/>
            <person name="Wu L."/>
            <person name="Ma J."/>
        </authorList>
    </citation>
    <scope>NUCLEOTIDE SEQUENCE [LARGE SCALE GENOMIC DNA]</scope>
    <source>
        <strain evidence="2">JCM 30742</strain>
    </source>
</reference>
<keyword evidence="2" id="KW-1185">Reference proteome</keyword>
<organism evidence="1 2">
    <name type="scientific">Arthrobacter ginkgonis</name>
    <dbReference type="NCBI Taxonomy" id="1630594"/>
    <lineage>
        <taxon>Bacteria</taxon>
        <taxon>Bacillati</taxon>
        <taxon>Actinomycetota</taxon>
        <taxon>Actinomycetes</taxon>
        <taxon>Micrococcales</taxon>
        <taxon>Micrococcaceae</taxon>
        <taxon>Arthrobacter</taxon>
    </lineage>
</organism>
<accession>A0ABP7BSZ9</accession>
<name>A0ABP7BSZ9_9MICC</name>